<feature type="domain" description="DHFR" evidence="9">
    <location>
        <begin position="1"/>
        <end position="155"/>
    </location>
</feature>
<protein>
    <recommendedName>
        <fullName evidence="3">dihydrofolate reductase</fullName>
        <ecNumber evidence="3">1.5.1.3</ecNumber>
    </recommendedName>
</protein>
<dbReference type="PANTHER" id="PTHR48069:SF3">
    <property type="entry name" value="DIHYDROFOLATE REDUCTASE"/>
    <property type="match status" value="1"/>
</dbReference>
<keyword evidence="6 10" id="KW-0560">Oxidoreductase</keyword>
<evidence type="ECO:0000313" key="10">
    <source>
        <dbReference type="EMBL" id="MDP2564300.1"/>
    </source>
</evidence>
<evidence type="ECO:0000256" key="7">
    <source>
        <dbReference type="ARBA" id="ARBA00025067"/>
    </source>
</evidence>
<keyword evidence="4" id="KW-0554">One-carbon metabolism</keyword>
<evidence type="ECO:0000256" key="1">
    <source>
        <dbReference type="ARBA" id="ARBA00004903"/>
    </source>
</evidence>
<dbReference type="GO" id="GO:0004146">
    <property type="term" value="F:dihydrofolate reductase activity"/>
    <property type="evidence" value="ECO:0007669"/>
    <property type="project" value="UniProtKB-EC"/>
</dbReference>
<dbReference type="InterPro" id="IPR024072">
    <property type="entry name" value="DHFR-like_dom_sf"/>
</dbReference>
<evidence type="ECO:0000256" key="4">
    <source>
        <dbReference type="ARBA" id="ARBA00022563"/>
    </source>
</evidence>
<keyword evidence="11" id="KW-1185">Reference proteome</keyword>
<dbReference type="CDD" id="cd00209">
    <property type="entry name" value="DHFR"/>
    <property type="match status" value="1"/>
</dbReference>
<dbReference type="Pfam" id="PF00186">
    <property type="entry name" value="DHFR_1"/>
    <property type="match status" value="1"/>
</dbReference>
<evidence type="ECO:0000256" key="8">
    <source>
        <dbReference type="RuleBase" id="RU004474"/>
    </source>
</evidence>
<evidence type="ECO:0000256" key="5">
    <source>
        <dbReference type="ARBA" id="ARBA00022857"/>
    </source>
</evidence>
<evidence type="ECO:0000259" key="9">
    <source>
        <dbReference type="PROSITE" id="PS51330"/>
    </source>
</evidence>
<dbReference type="PANTHER" id="PTHR48069">
    <property type="entry name" value="DIHYDROFOLATE REDUCTASE"/>
    <property type="match status" value="1"/>
</dbReference>
<dbReference type="PRINTS" id="PR00070">
    <property type="entry name" value="DHFR"/>
</dbReference>
<dbReference type="InterPro" id="IPR001796">
    <property type="entry name" value="DHFR_dom"/>
</dbReference>
<dbReference type="SUPFAM" id="SSF53597">
    <property type="entry name" value="Dihydrofolate reductase-like"/>
    <property type="match status" value="1"/>
</dbReference>
<dbReference type="Gene3D" id="3.40.430.10">
    <property type="entry name" value="Dihydrofolate Reductase, subunit A"/>
    <property type="match status" value="1"/>
</dbReference>
<dbReference type="InterPro" id="IPR017925">
    <property type="entry name" value="DHFR_CS"/>
</dbReference>
<organism evidence="10 11">
    <name type="scientific">Pseudoalteromonas marina</name>
    <dbReference type="NCBI Taxonomy" id="267375"/>
    <lineage>
        <taxon>Bacteria</taxon>
        <taxon>Pseudomonadati</taxon>
        <taxon>Pseudomonadota</taxon>
        <taxon>Gammaproteobacteria</taxon>
        <taxon>Alteromonadales</taxon>
        <taxon>Pseudoalteromonadaceae</taxon>
        <taxon>Pseudoalteromonas</taxon>
    </lineage>
</organism>
<comment type="caution">
    <text evidence="10">The sequence shown here is derived from an EMBL/GenBank/DDBJ whole genome shotgun (WGS) entry which is preliminary data.</text>
</comment>
<accession>A0ABT9FC06</accession>
<evidence type="ECO:0000256" key="6">
    <source>
        <dbReference type="ARBA" id="ARBA00023002"/>
    </source>
</evidence>
<comment type="function">
    <text evidence="7">Key enzyme in folate metabolism. Catalyzes an essential reaction for de novo glycine and purine synthesis, and for DNA precursor synthesis.</text>
</comment>
<comment type="similarity">
    <text evidence="2 8">Belongs to the dihydrofolate reductase family.</text>
</comment>
<evidence type="ECO:0000313" key="11">
    <source>
        <dbReference type="Proteomes" id="UP001177212"/>
    </source>
</evidence>
<dbReference type="PROSITE" id="PS00075">
    <property type="entry name" value="DHFR_1"/>
    <property type="match status" value="1"/>
</dbReference>
<gene>
    <name evidence="10" type="ORF">Q8W34_06620</name>
</gene>
<dbReference type="EC" id="1.5.1.3" evidence="3"/>
<dbReference type="PROSITE" id="PS51330">
    <property type="entry name" value="DHFR_2"/>
    <property type="match status" value="1"/>
</dbReference>
<reference evidence="10" key="1">
    <citation type="submission" date="2023-07" db="EMBL/GenBank/DDBJ databases">
        <title>Genome content predicts the carbon catabolic preferences of heterotrophic bacteria.</title>
        <authorList>
            <person name="Gralka M."/>
        </authorList>
    </citation>
    <scope>NUCLEOTIDE SEQUENCE</scope>
    <source>
        <strain evidence="10">4G09</strain>
    </source>
</reference>
<proteinExistence type="inferred from homology"/>
<comment type="pathway">
    <text evidence="1">Cofactor biosynthesis; tetrahydrofolate biosynthesis; 5,6,7,8-tetrahydrofolate from 7,8-dihydrofolate: step 1/1.</text>
</comment>
<sequence length="155" mass="17654">MIAIVAHAKDLAIGRGNELPWHVPEDLRFFKKKSSEFVNVLFGTNTFNSFKGFRLAGRKMCLLSSGNDSLTSDYHFKSVSEVLKFSQSNEIIIAGGAQIYKAFAKHITRFYITRIDLDVDEADTFLFDYTDMFELCSVIETGDNYSIEMWVPKNV</sequence>
<keyword evidence="5" id="KW-0521">NADP</keyword>
<dbReference type="RefSeq" id="WP_305471581.1">
    <property type="nucleotide sequence ID" value="NZ_JAUYVT010000004.1"/>
</dbReference>
<evidence type="ECO:0000256" key="2">
    <source>
        <dbReference type="ARBA" id="ARBA00009539"/>
    </source>
</evidence>
<dbReference type="Proteomes" id="UP001177212">
    <property type="component" value="Unassembled WGS sequence"/>
</dbReference>
<dbReference type="EMBL" id="JAUYVT010000004">
    <property type="protein sequence ID" value="MDP2564300.1"/>
    <property type="molecule type" value="Genomic_DNA"/>
</dbReference>
<dbReference type="InterPro" id="IPR012259">
    <property type="entry name" value="DHFR"/>
</dbReference>
<name>A0ABT9FC06_9GAMM</name>
<evidence type="ECO:0000256" key="3">
    <source>
        <dbReference type="ARBA" id="ARBA00012856"/>
    </source>
</evidence>